<comment type="caution">
    <text evidence="2">The sequence shown here is derived from an EMBL/GenBank/DDBJ whole genome shotgun (WGS) entry which is preliminary data.</text>
</comment>
<feature type="chain" id="PRO_5010719629" evidence="1">
    <location>
        <begin position="22"/>
        <end position="149"/>
    </location>
</feature>
<sequence length="149" mass="15788">MKKIFFLSTALTIAGVSTIQAQSLFDKIDNIANQVNRAANTTEGAAKTGGGILSLFNKKGKGKTTGGQTDIFITGANLVYVKKLNTLIQGIEGVTESQMKFSAEESAISVMYSGTTEDLLAKIQAKAADAIKDENITGIEKGKINIKIK</sequence>
<proteinExistence type="predicted"/>
<dbReference type="EMBL" id="MPOG01000014">
    <property type="protein sequence ID" value="OOH94381.1"/>
    <property type="molecule type" value="Genomic_DNA"/>
</dbReference>
<keyword evidence="1" id="KW-0732">Signal</keyword>
<gene>
    <name evidence="2" type="ORF">BMF97_13610</name>
</gene>
<evidence type="ECO:0000256" key="1">
    <source>
        <dbReference type="SAM" id="SignalP"/>
    </source>
</evidence>
<dbReference type="STRING" id="238.BBD35_12930"/>
<organism evidence="2 3">
    <name type="scientific">Elizabethkingia meningoseptica</name>
    <name type="common">Chryseobacterium meningosepticum</name>
    <dbReference type="NCBI Taxonomy" id="238"/>
    <lineage>
        <taxon>Bacteria</taxon>
        <taxon>Pseudomonadati</taxon>
        <taxon>Bacteroidota</taxon>
        <taxon>Flavobacteriia</taxon>
        <taxon>Flavobacteriales</taxon>
        <taxon>Weeksellaceae</taxon>
        <taxon>Elizabethkingia</taxon>
    </lineage>
</organism>
<name>A0A1V3TYA2_ELIME</name>
<dbReference type="Proteomes" id="UP000188947">
    <property type="component" value="Unassembled WGS sequence"/>
</dbReference>
<dbReference type="AlphaFoldDB" id="A0A1V3TYA2"/>
<reference evidence="2 3" key="1">
    <citation type="submission" date="2016-11" db="EMBL/GenBank/DDBJ databases">
        <title>Genome sequence and comparative genomic analysis of clinical strain Elizabethkingia meningoseptica 61421 PRCM.</title>
        <authorList>
            <person name="Wang M."/>
            <person name="Hu S."/>
            <person name="Cao L."/>
            <person name="Jiang T."/>
            <person name="Zhou Y."/>
            <person name="Ming D."/>
        </authorList>
    </citation>
    <scope>NUCLEOTIDE SEQUENCE [LARGE SCALE GENOMIC DNA]</scope>
    <source>
        <strain evidence="2 3">61421 PRCM</strain>
    </source>
</reference>
<dbReference type="eggNOG" id="ENOG50337WH">
    <property type="taxonomic scope" value="Bacteria"/>
</dbReference>
<protein>
    <submittedName>
        <fullName evidence="2">Uncharacterized protein</fullName>
    </submittedName>
</protein>
<evidence type="ECO:0000313" key="3">
    <source>
        <dbReference type="Proteomes" id="UP000188947"/>
    </source>
</evidence>
<dbReference type="OrthoDB" id="1451047at2"/>
<dbReference type="GeneID" id="48542528"/>
<evidence type="ECO:0000313" key="2">
    <source>
        <dbReference type="EMBL" id="OOH94381.1"/>
    </source>
</evidence>
<accession>A0A1V3TYA2</accession>
<dbReference type="RefSeq" id="WP_016198400.1">
    <property type="nucleotide sequence ID" value="NZ_CP014338.1"/>
</dbReference>
<dbReference type="KEGG" id="emg:BBD33_10615"/>
<feature type="signal peptide" evidence="1">
    <location>
        <begin position="1"/>
        <end position="21"/>
    </location>
</feature>
<keyword evidence="3" id="KW-1185">Reference proteome</keyword>